<feature type="region of interest" description="Disordered" evidence="1">
    <location>
        <begin position="16"/>
        <end position="43"/>
    </location>
</feature>
<evidence type="ECO:0000256" key="1">
    <source>
        <dbReference type="SAM" id="MobiDB-lite"/>
    </source>
</evidence>
<evidence type="ECO:0000313" key="3">
    <source>
        <dbReference type="Proteomes" id="UP000240009"/>
    </source>
</evidence>
<dbReference type="AlphaFoldDB" id="A0A2S8FGE7"/>
<organism evidence="2 3">
    <name type="scientific">Blastopirellula marina</name>
    <dbReference type="NCBI Taxonomy" id="124"/>
    <lineage>
        <taxon>Bacteria</taxon>
        <taxon>Pseudomonadati</taxon>
        <taxon>Planctomycetota</taxon>
        <taxon>Planctomycetia</taxon>
        <taxon>Pirellulales</taxon>
        <taxon>Pirellulaceae</taxon>
        <taxon>Blastopirellula</taxon>
    </lineage>
</organism>
<dbReference type="EMBL" id="PUIA01000037">
    <property type="protein sequence ID" value="PQO31227.1"/>
    <property type="molecule type" value="Genomic_DNA"/>
</dbReference>
<feature type="compositionally biased region" description="Low complexity" evidence="1">
    <location>
        <begin position="21"/>
        <end position="35"/>
    </location>
</feature>
<proteinExistence type="predicted"/>
<evidence type="ECO:0000313" key="2">
    <source>
        <dbReference type="EMBL" id="PQO31227.1"/>
    </source>
</evidence>
<dbReference type="Proteomes" id="UP000240009">
    <property type="component" value="Unassembled WGS sequence"/>
</dbReference>
<gene>
    <name evidence="2" type="ORF">C5Y96_12845</name>
</gene>
<name>A0A2S8FGE7_9BACT</name>
<accession>A0A2S8FGE7</accession>
<reference evidence="2 3" key="1">
    <citation type="submission" date="2018-02" db="EMBL/GenBank/DDBJ databases">
        <title>Comparative genomes isolates from brazilian mangrove.</title>
        <authorList>
            <person name="Araujo J.E."/>
            <person name="Taketani R.G."/>
            <person name="Silva M.C.P."/>
            <person name="Loureco M.V."/>
            <person name="Andreote F.D."/>
        </authorList>
    </citation>
    <scope>NUCLEOTIDE SEQUENCE [LARGE SCALE GENOMIC DNA]</scope>
    <source>
        <strain evidence="2 3">HEX-2 MGV</strain>
    </source>
</reference>
<protein>
    <submittedName>
        <fullName evidence="2">Uncharacterized protein</fullName>
    </submittedName>
</protein>
<comment type="caution">
    <text evidence="2">The sequence shown here is derived from an EMBL/GenBank/DDBJ whole genome shotgun (WGS) entry which is preliminary data.</text>
</comment>
<sequence length="79" mass="8494">MQAWCRSQIAIFAFEPEKNKPPAQATATPAATNPGMAGGSSMPVLKSVIPTRYNNPATSGLTFEIKPGDNQLDFELQNK</sequence>